<dbReference type="Proteomes" id="UP000765509">
    <property type="component" value="Unassembled WGS sequence"/>
</dbReference>
<evidence type="ECO:0000313" key="2">
    <source>
        <dbReference type="Proteomes" id="UP000765509"/>
    </source>
</evidence>
<organism evidence="1 2">
    <name type="scientific">Austropuccinia psidii MF-1</name>
    <dbReference type="NCBI Taxonomy" id="1389203"/>
    <lineage>
        <taxon>Eukaryota</taxon>
        <taxon>Fungi</taxon>
        <taxon>Dikarya</taxon>
        <taxon>Basidiomycota</taxon>
        <taxon>Pucciniomycotina</taxon>
        <taxon>Pucciniomycetes</taxon>
        <taxon>Pucciniales</taxon>
        <taxon>Sphaerophragmiaceae</taxon>
        <taxon>Austropuccinia</taxon>
    </lineage>
</organism>
<accession>A0A9Q3JC03</accession>
<keyword evidence="2" id="KW-1185">Reference proteome</keyword>
<protein>
    <submittedName>
        <fullName evidence="1">Uncharacterized protein</fullName>
    </submittedName>
</protein>
<reference evidence="1" key="1">
    <citation type="submission" date="2021-03" db="EMBL/GenBank/DDBJ databases">
        <title>Draft genome sequence of rust myrtle Austropuccinia psidii MF-1, a brazilian biotype.</title>
        <authorList>
            <person name="Quecine M.C."/>
            <person name="Pachon D.M.R."/>
            <person name="Bonatelli M.L."/>
            <person name="Correr F.H."/>
            <person name="Franceschini L.M."/>
            <person name="Leite T.F."/>
            <person name="Margarido G.R.A."/>
            <person name="Almeida C.A."/>
            <person name="Ferrarezi J.A."/>
            <person name="Labate C.A."/>
        </authorList>
    </citation>
    <scope>NUCLEOTIDE SEQUENCE</scope>
    <source>
        <strain evidence="1">MF-1</strain>
    </source>
</reference>
<comment type="caution">
    <text evidence="1">The sequence shown here is derived from an EMBL/GenBank/DDBJ whole genome shotgun (WGS) entry which is preliminary data.</text>
</comment>
<gene>
    <name evidence="1" type="ORF">O181_098736</name>
</gene>
<dbReference type="EMBL" id="AVOT02067522">
    <property type="protein sequence ID" value="MBW0559021.1"/>
    <property type="molecule type" value="Genomic_DNA"/>
</dbReference>
<evidence type="ECO:0000313" key="1">
    <source>
        <dbReference type="EMBL" id="MBW0559021.1"/>
    </source>
</evidence>
<sequence length="128" mass="14940">MITNLQSWYNLDRSQALDAMSNDGLQPTLSSDESLENFMKTTIAQNIRIDSELRQPDQITFIDSTDLLKNQINQHNHEIAEKQDFVLETNHEKVTDIIRKISINSSTQHDHNELPFRKYLMLDLLQLN</sequence>
<proteinExistence type="predicted"/>
<name>A0A9Q3JC03_9BASI</name>
<dbReference type="AlphaFoldDB" id="A0A9Q3JC03"/>